<comment type="caution">
    <text evidence="1">The sequence shown here is derived from an EMBL/GenBank/DDBJ whole genome shotgun (WGS) entry which is preliminary data.</text>
</comment>
<organism evidence="1 2">
    <name type="scientific">Monosporascus ibericus</name>
    <dbReference type="NCBI Taxonomy" id="155417"/>
    <lineage>
        <taxon>Eukaryota</taxon>
        <taxon>Fungi</taxon>
        <taxon>Dikarya</taxon>
        <taxon>Ascomycota</taxon>
        <taxon>Pezizomycotina</taxon>
        <taxon>Sordariomycetes</taxon>
        <taxon>Xylariomycetidae</taxon>
        <taxon>Xylariales</taxon>
        <taxon>Xylariales incertae sedis</taxon>
        <taxon>Monosporascus</taxon>
    </lineage>
</organism>
<proteinExistence type="predicted"/>
<accession>A0A4Q4SUH4</accession>
<dbReference type="Proteomes" id="UP000293360">
    <property type="component" value="Unassembled WGS sequence"/>
</dbReference>
<keyword evidence="2" id="KW-1185">Reference proteome</keyword>
<reference evidence="1 2" key="1">
    <citation type="submission" date="2018-06" db="EMBL/GenBank/DDBJ databases">
        <title>Complete Genomes of Monosporascus.</title>
        <authorList>
            <person name="Robinson A.J."/>
            <person name="Natvig D.O."/>
        </authorList>
    </citation>
    <scope>NUCLEOTIDE SEQUENCE [LARGE SCALE GENOMIC DNA]</scope>
    <source>
        <strain evidence="1 2">CBS 110550</strain>
    </source>
</reference>
<protein>
    <submittedName>
        <fullName evidence="1">Uncharacterized protein</fullName>
    </submittedName>
</protein>
<gene>
    <name evidence="1" type="ORF">DL764_010806</name>
</gene>
<dbReference type="OrthoDB" id="4729523at2759"/>
<evidence type="ECO:0000313" key="2">
    <source>
        <dbReference type="Proteomes" id="UP000293360"/>
    </source>
</evidence>
<dbReference type="AlphaFoldDB" id="A0A4Q4SUH4"/>
<sequence length="154" mass="17338">MCQHYGADYQSLVRERERDDLVGDIRDFDARGRVIRAVETMFYRWIEAFRHGLIYVAADDVFAGRREGILISTGKRVGIHPAALLRLDVLAESADSADDLGFYLVHSGLERSPDSPGRVDAKGIMSLPVKLVAEFEDAKPECTLKERVAYNCNY</sequence>
<evidence type="ECO:0000313" key="1">
    <source>
        <dbReference type="EMBL" id="RYO74547.1"/>
    </source>
</evidence>
<dbReference type="EMBL" id="QJNU01001583">
    <property type="protein sequence ID" value="RYO74547.1"/>
    <property type="molecule type" value="Genomic_DNA"/>
</dbReference>
<name>A0A4Q4SUH4_9PEZI</name>